<evidence type="ECO:0000256" key="2">
    <source>
        <dbReference type="ARBA" id="ARBA00022729"/>
    </source>
</evidence>
<evidence type="ECO:0000256" key="1">
    <source>
        <dbReference type="ARBA" id="ARBA00022656"/>
    </source>
</evidence>
<dbReference type="GO" id="GO:0090729">
    <property type="term" value="F:toxin activity"/>
    <property type="evidence" value="ECO:0007669"/>
    <property type="project" value="UniProtKB-KW"/>
</dbReference>
<dbReference type="Gene3D" id="3.90.210.10">
    <property type="entry name" value="Heat-Labile Enterotoxin, subunit A"/>
    <property type="match status" value="1"/>
</dbReference>
<reference evidence="8" key="2">
    <citation type="submission" date="2015-01" db="EMBL/GenBank/DDBJ databases">
        <title>Evolutionary Origins and Diversification of the Mycorrhizal Mutualists.</title>
        <authorList>
            <consortium name="DOE Joint Genome Institute"/>
            <consortium name="Mycorrhizal Genomics Consortium"/>
            <person name="Kohler A."/>
            <person name="Kuo A."/>
            <person name="Nagy L.G."/>
            <person name="Floudas D."/>
            <person name="Copeland A."/>
            <person name="Barry K.W."/>
            <person name="Cichocki N."/>
            <person name="Veneault-Fourrey C."/>
            <person name="LaButti K."/>
            <person name="Lindquist E.A."/>
            <person name="Lipzen A."/>
            <person name="Lundell T."/>
            <person name="Morin E."/>
            <person name="Murat C."/>
            <person name="Riley R."/>
            <person name="Ohm R."/>
            <person name="Sun H."/>
            <person name="Tunlid A."/>
            <person name="Henrissat B."/>
            <person name="Grigoriev I.V."/>
            <person name="Hibbett D.S."/>
            <person name="Martin F."/>
        </authorList>
    </citation>
    <scope>NUCLEOTIDE SEQUENCE [LARGE SCALE GENOMIC DNA]</scope>
    <source>
        <strain evidence="8">Zn</strain>
    </source>
</reference>
<feature type="compositionally biased region" description="Low complexity" evidence="5">
    <location>
        <begin position="155"/>
        <end position="166"/>
    </location>
</feature>
<feature type="region of interest" description="Disordered" evidence="5">
    <location>
        <begin position="139"/>
        <end position="166"/>
    </location>
</feature>
<evidence type="ECO:0000313" key="8">
    <source>
        <dbReference type="Proteomes" id="UP000054321"/>
    </source>
</evidence>
<dbReference type="EMBL" id="KN832882">
    <property type="protein sequence ID" value="KIM97088.1"/>
    <property type="molecule type" value="Genomic_DNA"/>
</dbReference>
<evidence type="ECO:0000256" key="4">
    <source>
        <dbReference type="ARBA" id="ARBA00023157"/>
    </source>
</evidence>
<sequence>MFGRSRFTQFATFLALLGPALAASLYRYDTRAPEEVRALGGIMSRNPDGAGTVLQHVTAVHDDDPWVSTTSSKALAKCGAKCPGTVYIYKIDPTGLNYVNTVKTLGDDHPHPGEKEFSINGMVPWNNIIQVDTYQNGKKIKTTTREEFDTPPSSPKSAPKSPGHKI</sequence>
<keyword evidence="3" id="KW-0843">Virulence</keyword>
<feature type="signal peptide" evidence="6">
    <location>
        <begin position="1"/>
        <end position="22"/>
    </location>
</feature>
<proteinExistence type="predicted"/>
<keyword evidence="8" id="KW-1185">Reference proteome</keyword>
<protein>
    <submittedName>
        <fullName evidence="7">Uncharacterized protein</fullName>
    </submittedName>
</protein>
<keyword evidence="4" id="KW-1015">Disulfide bond</keyword>
<reference evidence="7 8" key="1">
    <citation type="submission" date="2014-04" db="EMBL/GenBank/DDBJ databases">
        <authorList>
            <consortium name="DOE Joint Genome Institute"/>
            <person name="Kuo A."/>
            <person name="Martino E."/>
            <person name="Perotto S."/>
            <person name="Kohler A."/>
            <person name="Nagy L.G."/>
            <person name="Floudas D."/>
            <person name="Copeland A."/>
            <person name="Barry K.W."/>
            <person name="Cichocki N."/>
            <person name="Veneault-Fourrey C."/>
            <person name="LaButti K."/>
            <person name="Lindquist E.A."/>
            <person name="Lipzen A."/>
            <person name="Lundell T."/>
            <person name="Morin E."/>
            <person name="Murat C."/>
            <person name="Sun H."/>
            <person name="Tunlid A."/>
            <person name="Henrissat B."/>
            <person name="Grigoriev I.V."/>
            <person name="Hibbett D.S."/>
            <person name="Martin F."/>
            <person name="Nordberg H.P."/>
            <person name="Cantor M.N."/>
            <person name="Hua S.X."/>
        </authorList>
    </citation>
    <scope>NUCLEOTIDE SEQUENCE [LARGE SCALE GENOMIC DNA]</scope>
    <source>
        <strain evidence="7 8">Zn</strain>
    </source>
</reference>
<dbReference type="Pfam" id="PF01375">
    <property type="entry name" value="Enterotoxin_a"/>
    <property type="match status" value="1"/>
</dbReference>
<keyword evidence="2 6" id="KW-0732">Signal</keyword>
<dbReference type="SUPFAM" id="SSF56399">
    <property type="entry name" value="ADP-ribosylation"/>
    <property type="match status" value="1"/>
</dbReference>
<organism evidence="7 8">
    <name type="scientific">Oidiodendron maius (strain Zn)</name>
    <dbReference type="NCBI Taxonomy" id="913774"/>
    <lineage>
        <taxon>Eukaryota</taxon>
        <taxon>Fungi</taxon>
        <taxon>Dikarya</taxon>
        <taxon>Ascomycota</taxon>
        <taxon>Pezizomycotina</taxon>
        <taxon>Leotiomycetes</taxon>
        <taxon>Leotiomycetes incertae sedis</taxon>
        <taxon>Myxotrichaceae</taxon>
        <taxon>Oidiodendron</taxon>
    </lineage>
</organism>
<dbReference type="OrthoDB" id="4927890at2759"/>
<dbReference type="HOGENOM" id="CLU_1778022_0_0_1"/>
<evidence type="ECO:0000256" key="3">
    <source>
        <dbReference type="ARBA" id="ARBA00023026"/>
    </source>
</evidence>
<evidence type="ECO:0000256" key="6">
    <source>
        <dbReference type="SAM" id="SignalP"/>
    </source>
</evidence>
<dbReference type="InterPro" id="IPR001144">
    <property type="entry name" value="Enterotoxin_A"/>
</dbReference>
<name>A0A0C3CDV1_OIDMZ</name>
<keyword evidence="1" id="KW-0800">Toxin</keyword>
<gene>
    <name evidence="7" type="ORF">OIDMADRAFT_32123</name>
</gene>
<dbReference type="AlphaFoldDB" id="A0A0C3CDV1"/>
<dbReference type="Proteomes" id="UP000054321">
    <property type="component" value="Unassembled WGS sequence"/>
</dbReference>
<evidence type="ECO:0000256" key="5">
    <source>
        <dbReference type="SAM" id="MobiDB-lite"/>
    </source>
</evidence>
<dbReference type="STRING" id="913774.A0A0C3CDV1"/>
<evidence type="ECO:0000313" key="7">
    <source>
        <dbReference type="EMBL" id="KIM97088.1"/>
    </source>
</evidence>
<accession>A0A0C3CDV1</accession>
<feature type="chain" id="PRO_5002176019" evidence="6">
    <location>
        <begin position="23"/>
        <end position="166"/>
    </location>
</feature>
<dbReference type="InParanoid" id="A0A0C3CDV1"/>